<evidence type="ECO:0000313" key="2">
    <source>
        <dbReference type="Proteomes" id="UP001140234"/>
    </source>
</evidence>
<reference evidence="1" key="1">
    <citation type="submission" date="2022-07" db="EMBL/GenBank/DDBJ databases">
        <title>Phylogenomic reconstructions and comparative analyses of Kickxellomycotina fungi.</title>
        <authorList>
            <person name="Reynolds N.K."/>
            <person name="Stajich J.E."/>
            <person name="Barry K."/>
            <person name="Grigoriev I.V."/>
            <person name="Crous P."/>
            <person name="Smith M.E."/>
        </authorList>
    </citation>
    <scope>NUCLEOTIDE SEQUENCE</scope>
    <source>
        <strain evidence="1">CBS 109366</strain>
    </source>
</reference>
<dbReference type="EMBL" id="JANBUJ010000067">
    <property type="protein sequence ID" value="KAJ2774774.1"/>
    <property type="molecule type" value="Genomic_DNA"/>
</dbReference>
<dbReference type="Proteomes" id="UP001140234">
    <property type="component" value="Unassembled WGS sequence"/>
</dbReference>
<evidence type="ECO:0000313" key="1">
    <source>
        <dbReference type="EMBL" id="KAJ2774774.1"/>
    </source>
</evidence>
<keyword evidence="2" id="KW-1185">Reference proteome</keyword>
<name>A0ACC1K7S3_9FUNG</name>
<organism evidence="1 2">
    <name type="scientific">Coemansia nantahalensis</name>
    <dbReference type="NCBI Taxonomy" id="2789366"/>
    <lineage>
        <taxon>Eukaryota</taxon>
        <taxon>Fungi</taxon>
        <taxon>Fungi incertae sedis</taxon>
        <taxon>Zoopagomycota</taxon>
        <taxon>Kickxellomycotina</taxon>
        <taxon>Kickxellomycetes</taxon>
        <taxon>Kickxellales</taxon>
        <taxon>Kickxellaceae</taxon>
        <taxon>Coemansia</taxon>
    </lineage>
</organism>
<gene>
    <name evidence="1" type="ORF">IWQ57_000677</name>
</gene>
<sequence length="159" mass="16847">MELWADNNHHWHLKQRIGPRLAGGITRAVWHPEEPLTLYLSGTAAAIVRMELDAAAAVADSSGILYTPFSNANVRLPTALQTLDAPQPLSYAAFAAFSDGNDFGALLADAVAPQIQLADGRVRQAVFVAEFDGTGEAAAPHTDQVLAAAVNQVYEIAAV</sequence>
<proteinExistence type="predicted"/>
<protein>
    <submittedName>
        <fullName evidence="1">Uncharacterized protein</fullName>
    </submittedName>
</protein>
<comment type="caution">
    <text evidence="1">The sequence shown here is derived from an EMBL/GenBank/DDBJ whole genome shotgun (WGS) entry which is preliminary data.</text>
</comment>
<accession>A0ACC1K7S3</accession>